<evidence type="ECO:0000313" key="2">
    <source>
        <dbReference type="EMBL" id="SFE10291.1"/>
    </source>
</evidence>
<evidence type="ECO:0000256" key="1">
    <source>
        <dbReference type="SAM" id="Phobius"/>
    </source>
</evidence>
<accession>A0A1I1XSR0</accession>
<dbReference type="RefSeq" id="WP_245783719.1">
    <property type="nucleotide sequence ID" value="NZ_FOMQ01000014.1"/>
</dbReference>
<keyword evidence="1" id="KW-0472">Membrane</keyword>
<keyword evidence="1" id="KW-1133">Transmembrane helix</keyword>
<keyword evidence="3" id="KW-1185">Reference proteome</keyword>
<dbReference type="Proteomes" id="UP000199517">
    <property type="component" value="Unassembled WGS sequence"/>
</dbReference>
<name>A0A1I1XSR0_9BURK</name>
<dbReference type="EMBL" id="FOMQ01000014">
    <property type="protein sequence ID" value="SFE10291.1"/>
    <property type="molecule type" value="Genomic_DNA"/>
</dbReference>
<feature type="transmembrane region" description="Helical" evidence="1">
    <location>
        <begin position="42"/>
        <end position="65"/>
    </location>
</feature>
<proteinExistence type="predicted"/>
<sequence length="103" mass="11559">MPIVKAGSALAAAAAAKADVVEQFTQTATASYSPSWATVNAIPWGTIASIMAVIYTLLLIAEWLWKRVVRPIAERRRWVKPRKRWIITLDELQEQQDTDRAPL</sequence>
<evidence type="ECO:0000313" key="3">
    <source>
        <dbReference type="Proteomes" id="UP000199517"/>
    </source>
</evidence>
<gene>
    <name evidence="2" type="ORF">SAMN04489710_11489</name>
</gene>
<protein>
    <submittedName>
        <fullName evidence="2">Uncharacterized protein</fullName>
    </submittedName>
</protein>
<dbReference type="STRING" id="32040.SAMN04489710_11489"/>
<reference evidence="3" key="1">
    <citation type="submission" date="2016-10" db="EMBL/GenBank/DDBJ databases">
        <authorList>
            <person name="Varghese N."/>
            <person name="Submissions S."/>
        </authorList>
    </citation>
    <scope>NUCLEOTIDE SEQUENCE [LARGE SCALE GENOMIC DNA]</scope>
    <source>
        <strain evidence="3">DSM 7481</strain>
    </source>
</reference>
<organism evidence="2 3">
    <name type="scientific">Paracidovorax konjaci</name>
    <dbReference type="NCBI Taxonomy" id="32040"/>
    <lineage>
        <taxon>Bacteria</taxon>
        <taxon>Pseudomonadati</taxon>
        <taxon>Pseudomonadota</taxon>
        <taxon>Betaproteobacteria</taxon>
        <taxon>Burkholderiales</taxon>
        <taxon>Comamonadaceae</taxon>
        <taxon>Paracidovorax</taxon>
    </lineage>
</organism>
<dbReference type="AlphaFoldDB" id="A0A1I1XSR0"/>
<keyword evidence="1" id="KW-0812">Transmembrane</keyword>